<dbReference type="OMA" id="ARIISHD"/>
<reference evidence="1" key="3">
    <citation type="submission" date="2020-05" db="EMBL/GenBank/DDBJ databases">
        <title>Electrophorus electricus (electric eel) genome, fEleEle1, primary haplotype.</title>
        <authorList>
            <person name="Myers G."/>
            <person name="Meyer A."/>
            <person name="Fedrigo O."/>
            <person name="Formenti G."/>
            <person name="Rhie A."/>
            <person name="Tracey A."/>
            <person name="Sims Y."/>
            <person name="Jarvis E.D."/>
        </authorList>
    </citation>
    <scope>NUCLEOTIDE SEQUENCE [LARGE SCALE GENOMIC DNA]</scope>
</reference>
<evidence type="ECO:0000313" key="1">
    <source>
        <dbReference type="Ensembl" id="ENSEEEP00000041927.1"/>
    </source>
</evidence>
<organism evidence="1 2">
    <name type="scientific">Electrophorus electricus</name>
    <name type="common">Electric eel</name>
    <name type="synonym">Gymnotus electricus</name>
    <dbReference type="NCBI Taxonomy" id="8005"/>
    <lineage>
        <taxon>Eukaryota</taxon>
        <taxon>Metazoa</taxon>
        <taxon>Chordata</taxon>
        <taxon>Craniata</taxon>
        <taxon>Vertebrata</taxon>
        <taxon>Euteleostomi</taxon>
        <taxon>Actinopterygii</taxon>
        <taxon>Neopterygii</taxon>
        <taxon>Teleostei</taxon>
        <taxon>Ostariophysi</taxon>
        <taxon>Gymnotiformes</taxon>
        <taxon>Gymnotoidei</taxon>
        <taxon>Gymnotidae</taxon>
        <taxon>Electrophorus</taxon>
    </lineage>
</organism>
<accession>A0A4W4GTI2</accession>
<reference evidence="2" key="1">
    <citation type="journal article" date="2014" name="Science">
        <title>Nonhuman genetics. Genomic basis for the convergent evolution of electric organs.</title>
        <authorList>
            <person name="Gallant J.R."/>
            <person name="Traeger L.L."/>
            <person name="Volkening J.D."/>
            <person name="Moffett H."/>
            <person name="Chen P.H."/>
            <person name="Novina C.D."/>
            <person name="Phillips G.N.Jr."/>
            <person name="Anand R."/>
            <person name="Wells G.B."/>
            <person name="Pinch M."/>
            <person name="Guth R."/>
            <person name="Unguez G.A."/>
            <person name="Albert J.S."/>
            <person name="Zakon H.H."/>
            <person name="Samanta M.P."/>
            <person name="Sussman M.R."/>
        </authorList>
    </citation>
    <scope>NUCLEOTIDE SEQUENCE [LARGE SCALE GENOMIC DNA]</scope>
</reference>
<sequence length="130" mass="15006">MASYHDLSDFQHDLMGHIISKIEAKFGFLCLTISRVYHDYKTTKPQPYNSCVVIKRLGECDQHRLARIISHDRRATLPQVTAEFNARASTNISMRTLQRSLQDMGFRSRHPTQAPLKTDADINKEKKLFS</sequence>
<dbReference type="Ensembl" id="ENSEEET00000042412.2">
    <property type="protein sequence ID" value="ENSEEEP00000041927.1"/>
    <property type="gene ID" value="ENSEEEG00000019815.2"/>
</dbReference>
<dbReference type="Proteomes" id="UP000314983">
    <property type="component" value="Chromosome 2"/>
</dbReference>
<reference evidence="1" key="4">
    <citation type="submission" date="2025-08" db="UniProtKB">
        <authorList>
            <consortium name="Ensembl"/>
        </authorList>
    </citation>
    <scope>IDENTIFICATION</scope>
</reference>
<proteinExistence type="predicted"/>
<name>A0A4W4GTI2_ELEEL</name>
<evidence type="ECO:0008006" key="3">
    <source>
        <dbReference type="Google" id="ProtNLM"/>
    </source>
</evidence>
<dbReference type="AlphaFoldDB" id="A0A4W4GTI2"/>
<dbReference type="GeneTree" id="ENSGT00940000178058"/>
<reference evidence="1" key="5">
    <citation type="submission" date="2025-09" db="UniProtKB">
        <authorList>
            <consortium name="Ensembl"/>
        </authorList>
    </citation>
    <scope>IDENTIFICATION</scope>
</reference>
<evidence type="ECO:0000313" key="2">
    <source>
        <dbReference type="Proteomes" id="UP000314983"/>
    </source>
</evidence>
<dbReference type="STRING" id="8005.ENSEEEP00000041927"/>
<reference evidence="2" key="2">
    <citation type="journal article" date="2017" name="Sci. Adv.">
        <title>A tail of two voltages: Proteomic comparison of the three electric organs of the electric eel.</title>
        <authorList>
            <person name="Traeger L.L."/>
            <person name="Sabat G."/>
            <person name="Barrett-Wilt G.A."/>
            <person name="Wells G.B."/>
            <person name="Sussman M.R."/>
        </authorList>
    </citation>
    <scope>NUCLEOTIDE SEQUENCE [LARGE SCALE GENOMIC DNA]</scope>
</reference>
<keyword evidence="2" id="KW-1185">Reference proteome</keyword>
<protein>
    <recommendedName>
        <fullName evidence="3">Transposase Tc1-like domain-containing protein</fullName>
    </recommendedName>
</protein>